<evidence type="ECO:0000256" key="4">
    <source>
        <dbReference type="ARBA" id="ARBA00022679"/>
    </source>
</evidence>
<evidence type="ECO:0000259" key="8">
    <source>
        <dbReference type="Pfam" id="PF13847"/>
    </source>
</evidence>
<evidence type="ECO:0000256" key="1">
    <source>
        <dbReference type="ARBA" id="ARBA00004969"/>
    </source>
</evidence>
<comment type="pathway">
    <text evidence="1">Phospholipid metabolism; phosphatidylcholine biosynthesis.</text>
</comment>
<proteinExistence type="predicted"/>
<dbReference type="AlphaFoldDB" id="A0A1E7FP17"/>
<keyword evidence="3 9" id="KW-0489">Methyltransferase</keyword>
<dbReference type="EC" id="2.1.1.103" evidence="5"/>
<evidence type="ECO:0000313" key="9">
    <source>
        <dbReference type="EMBL" id="OEU19912.1"/>
    </source>
</evidence>
<keyword evidence="10" id="KW-1185">Reference proteome</keyword>
<comment type="catalytic activity">
    <reaction evidence="7">
        <text>N-methylethanolamine phosphate + S-adenosyl-L-methionine = N,N-dimethylethanolamine phosphate + S-adenosyl-L-homocysteine + H(+)</text>
        <dbReference type="Rhea" id="RHEA:25321"/>
        <dbReference type="ChEBI" id="CHEBI:15378"/>
        <dbReference type="ChEBI" id="CHEBI:57781"/>
        <dbReference type="ChEBI" id="CHEBI:57856"/>
        <dbReference type="ChEBI" id="CHEBI:58641"/>
        <dbReference type="ChEBI" id="CHEBI:59789"/>
        <dbReference type="EC" id="2.1.1.103"/>
    </reaction>
    <physiologicalReaction direction="left-to-right" evidence="7">
        <dbReference type="Rhea" id="RHEA:25322"/>
    </physiologicalReaction>
</comment>
<dbReference type="Pfam" id="PF13847">
    <property type="entry name" value="Methyltransf_31"/>
    <property type="match status" value="1"/>
</dbReference>
<evidence type="ECO:0000256" key="7">
    <source>
        <dbReference type="ARBA" id="ARBA00047841"/>
    </source>
</evidence>
<comment type="catalytic activity">
    <reaction evidence="6">
        <text>N,N-dimethylethanolamine phosphate + S-adenosyl-L-methionine = phosphocholine + S-adenosyl-L-homocysteine + H(+)</text>
        <dbReference type="Rhea" id="RHEA:25325"/>
        <dbReference type="ChEBI" id="CHEBI:15378"/>
        <dbReference type="ChEBI" id="CHEBI:57856"/>
        <dbReference type="ChEBI" id="CHEBI:58641"/>
        <dbReference type="ChEBI" id="CHEBI:59789"/>
        <dbReference type="ChEBI" id="CHEBI:295975"/>
        <dbReference type="EC" id="2.1.1.103"/>
    </reaction>
    <physiologicalReaction direction="left-to-right" evidence="6">
        <dbReference type="Rhea" id="RHEA:25326"/>
    </physiologicalReaction>
</comment>
<evidence type="ECO:0000256" key="2">
    <source>
        <dbReference type="ARBA" id="ARBA00005189"/>
    </source>
</evidence>
<name>A0A1E7FP17_9STRA</name>
<dbReference type="Proteomes" id="UP000095751">
    <property type="component" value="Unassembled WGS sequence"/>
</dbReference>
<sequence>MHSLGYTEKEFQAAGPDVYNFQGVGNPHLHAKIQKGETVLDVGSGLGIDSTIACSAVGPEGLVVGIDISDNEVRHALKRAREQNLNAHFMVADMENMSKNIPSNSIDVIISNGAFCLAPNKEKAFKELYRVLKPGGRISICTTTTQEDNLESGISWPLCMKMFISKIKLKPLCEKLGFVDVVIDDSNSVMSMEIPEEVLQESNPAIRSKVHVGGASFNHLDDYDMDSICARVCVVARKPH</sequence>
<comment type="pathway">
    <text evidence="2">Lipid metabolism.</text>
</comment>
<accession>A0A1E7FP17</accession>
<dbReference type="InParanoid" id="A0A1E7FP17"/>
<dbReference type="PANTHER" id="PTHR44307:SF2">
    <property type="entry name" value="PHOSPHOETHANOLAMINE METHYLTRANSFERASE ISOFORM X1"/>
    <property type="match status" value="1"/>
</dbReference>
<dbReference type="KEGG" id="fcy:FRACYDRAFT_167846"/>
<dbReference type="Gene3D" id="3.40.50.150">
    <property type="entry name" value="Vaccinia Virus protein VP39"/>
    <property type="match status" value="1"/>
</dbReference>
<protein>
    <recommendedName>
        <fullName evidence="5">phosphoethanolamine N-methyltransferase</fullName>
        <ecNumber evidence="5">2.1.1.103</ecNumber>
    </recommendedName>
</protein>
<dbReference type="OrthoDB" id="8300214at2759"/>
<dbReference type="CDD" id="cd02440">
    <property type="entry name" value="AdoMet_MTases"/>
    <property type="match status" value="1"/>
</dbReference>
<dbReference type="GO" id="GO:0000234">
    <property type="term" value="F:phosphoethanolamine N-methyltransferase activity"/>
    <property type="evidence" value="ECO:0007669"/>
    <property type="project" value="UniProtKB-EC"/>
</dbReference>
<dbReference type="EMBL" id="KV784355">
    <property type="protein sequence ID" value="OEU19912.1"/>
    <property type="molecule type" value="Genomic_DNA"/>
</dbReference>
<evidence type="ECO:0000256" key="3">
    <source>
        <dbReference type="ARBA" id="ARBA00022603"/>
    </source>
</evidence>
<evidence type="ECO:0000313" key="10">
    <source>
        <dbReference type="Proteomes" id="UP000095751"/>
    </source>
</evidence>
<reference evidence="9 10" key="1">
    <citation type="submission" date="2016-09" db="EMBL/GenBank/DDBJ databases">
        <title>Extensive genetic diversity and differential bi-allelic expression allows diatom success in the polar Southern Ocean.</title>
        <authorList>
            <consortium name="DOE Joint Genome Institute"/>
            <person name="Mock T."/>
            <person name="Otillar R.P."/>
            <person name="Strauss J."/>
            <person name="Dupont C."/>
            <person name="Frickenhaus S."/>
            <person name="Maumus F."/>
            <person name="Mcmullan M."/>
            <person name="Sanges R."/>
            <person name="Schmutz J."/>
            <person name="Toseland A."/>
            <person name="Valas R."/>
            <person name="Veluchamy A."/>
            <person name="Ward B.J."/>
            <person name="Allen A."/>
            <person name="Barry K."/>
            <person name="Falciatore A."/>
            <person name="Ferrante M."/>
            <person name="Fortunato A.E."/>
            <person name="Gloeckner G."/>
            <person name="Gruber A."/>
            <person name="Hipkin R."/>
            <person name="Janech M."/>
            <person name="Kroth P."/>
            <person name="Leese F."/>
            <person name="Lindquist E."/>
            <person name="Lyon B.R."/>
            <person name="Martin J."/>
            <person name="Mayer C."/>
            <person name="Parker M."/>
            <person name="Quesneville H."/>
            <person name="Raymond J."/>
            <person name="Uhlig C."/>
            <person name="Valentin K.U."/>
            <person name="Worden A.Z."/>
            <person name="Armbrust E.V."/>
            <person name="Bowler C."/>
            <person name="Green B."/>
            <person name="Moulton V."/>
            <person name="Van Oosterhout C."/>
            <person name="Grigoriev I."/>
        </authorList>
    </citation>
    <scope>NUCLEOTIDE SEQUENCE [LARGE SCALE GENOMIC DNA]</scope>
    <source>
        <strain evidence="9 10">CCMP1102</strain>
    </source>
</reference>
<keyword evidence="4 9" id="KW-0808">Transferase</keyword>
<dbReference type="SUPFAM" id="SSF53335">
    <property type="entry name" value="S-adenosyl-L-methionine-dependent methyltransferases"/>
    <property type="match status" value="1"/>
</dbReference>
<dbReference type="InterPro" id="IPR029063">
    <property type="entry name" value="SAM-dependent_MTases_sf"/>
</dbReference>
<organism evidence="9 10">
    <name type="scientific">Fragilariopsis cylindrus CCMP1102</name>
    <dbReference type="NCBI Taxonomy" id="635003"/>
    <lineage>
        <taxon>Eukaryota</taxon>
        <taxon>Sar</taxon>
        <taxon>Stramenopiles</taxon>
        <taxon>Ochrophyta</taxon>
        <taxon>Bacillariophyta</taxon>
        <taxon>Bacillariophyceae</taxon>
        <taxon>Bacillariophycidae</taxon>
        <taxon>Bacillariales</taxon>
        <taxon>Bacillariaceae</taxon>
        <taxon>Fragilariopsis</taxon>
    </lineage>
</organism>
<dbReference type="GO" id="GO:0032259">
    <property type="term" value="P:methylation"/>
    <property type="evidence" value="ECO:0007669"/>
    <property type="project" value="UniProtKB-KW"/>
</dbReference>
<dbReference type="InterPro" id="IPR025714">
    <property type="entry name" value="Methyltranfer_dom"/>
</dbReference>
<feature type="domain" description="Methyltransferase" evidence="8">
    <location>
        <begin position="34"/>
        <end position="152"/>
    </location>
</feature>
<gene>
    <name evidence="9" type="ORF">FRACYDRAFT_167846</name>
</gene>
<evidence type="ECO:0000256" key="5">
    <source>
        <dbReference type="ARBA" id="ARBA00035674"/>
    </source>
</evidence>
<evidence type="ECO:0000256" key="6">
    <source>
        <dbReference type="ARBA" id="ARBA00047619"/>
    </source>
</evidence>
<dbReference type="PANTHER" id="PTHR44307">
    <property type="entry name" value="PHOSPHOETHANOLAMINE METHYLTRANSFERASE"/>
    <property type="match status" value="1"/>
</dbReference>